<comment type="caution">
    <text evidence="1">The sequence shown here is derived from an EMBL/GenBank/DDBJ whole genome shotgun (WGS) entry which is preliminary data.</text>
</comment>
<evidence type="ECO:0000313" key="2">
    <source>
        <dbReference type="Proteomes" id="UP000316476"/>
    </source>
</evidence>
<proteinExistence type="predicted"/>
<protein>
    <submittedName>
        <fullName evidence="1">Uncharacterized protein</fullName>
    </submittedName>
</protein>
<evidence type="ECO:0000313" key="1">
    <source>
        <dbReference type="EMBL" id="TWU66882.1"/>
    </source>
</evidence>
<dbReference type="RefSeq" id="WP_197137023.1">
    <property type="nucleotide sequence ID" value="NZ_SJPZ01000001.1"/>
</dbReference>
<organism evidence="1 2">
    <name type="scientific">Crateriforma conspicua</name>
    <dbReference type="NCBI Taxonomy" id="2527996"/>
    <lineage>
        <taxon>Bacteria</taxon>
        <taxon>Pseudomonadati</taxon>
        <taxon>Planctomycetota</taxon>
        <taxon>Planctomycetia</taxon>
        <taxon>Planctomycetales</taxon>
        <taxon>Planctomycetaceae</taxon>
        <taxon>Crateriforma</taxon>
    </lineage>
</organism>
<reference evidence="1 2" key="1">
    <citation type="submission" date="2019-02" db="EMBL/GenBank/DDBJ databases">
        <title>Deep-cultivation of Planctomycetes and their phenomic and genomic characterization uncovers novel biology.</title>
        <authorList>
            <person name="Wiegand S."/>
            <person name="Jogler M."/>
            <person name="Boedeker C."/>
            <person name="Pinto D."/>
            <person name="Vollmers J."/>
            <person name="Rivas-Marin E."/>
            <person name="Kohn T."/>
            <person name="Peeters S.H."/>
            <person name="Heuer A."/>
            <person name="Rast P."/>
            <person name="Oberbeckmann S."/>
            <person name="Bunk B."/>
            <person name="Jeske O."/>
            <person name="Meyerdierks A."/>
            <person name="Storesund J.E."/>
            <person name="Kallscheuer N."/>
            <person name="Luecker S."/>
            <person name="Lage O.M."/>
            <person name="Pohl T."/>
            <person name="Merkel B.J."/>
            <person name="Hornburger P."/>
            <person name="Mueller R.-W."/>
            <person name="Bruemmer F."/>
            <person name="Labrenz M."/>
            <person name="Spormann A.M."/>
            <person name="Op Den Camp H."/>
            <person name="Overmann J."/>
            <person name="Amann R."/>
            <person name="Jetten M.S.M."/>
            <person name="Mascher T."/>
            <person name="Medema M.H."/>
            <person name="Devos D.P."/>
            <person name="Kaster A.-K."/>
            <person name="Ovreas L."/>
            <person name="Rohde M."/>
            <person name="Galperin M.Y."/>
            <person name="Jogler C."/>
        </authorList>
    </citation>
    <scope>NUCLEOTIDE SEQUENCE [LARGE SCALE GENOMIC DNA]</scope>
    <source>
        <strain evidence="1 2">V7</strain>
    </source>
</reference>
<sequence length="147" mass="16770">MRKHLSTLIIGLSIAGMASTYPRLLWATSAGMPGPSRVDTGYLDQNKRLNVCVREHISHLEKCRERACAETTARDLKDADLMRHLQCIDDSINLAKRIRNETAANIIRVEYPETNGMTLNEVREFLRQKLNERALHRHLLSGKHQAL</sequence>
<dbReference type="Proteomes" id="UP000316476">
    <property type="component" value="Unassembled WGS sequence"/>
</dbReference>
<name>A0A5C6FUX9_9PLAN</name>
<accession>A0A5C6FUX9</accession>
<dbReference type="AlphaFoldDB" id="A0A5C6FUX9"/>
<gene>
    <name evidence="1" type="ORF">V7x_24530</name>
</gene>
<dbReference type="EMBL" id="SJPZ01000001">
    <property type="protein sequence ID" value="TWU66882.1"/>
    <property type="molecule type" value="Genomic_DNA"/>
</dbReference>